<dbReference type="OrthoDB" id="6057489at2"/>
<dbReference type="PANTHER" id="PTHR32305:SF15">
    <property type="entry name" value="PROTEIN RHSA-RELATED"/>
    <property type="match status" value="1"/>
</dbReference>
<proteinExistence type="predicted"/>
<feature type="compositionally biased region" description="Acidic residues" evidence="2">
    <location>
        <begin position="957"/>
        <end position="972"/>
    </location>
</feature>
<dbReference type="Pfam" id="PF05593">
    <property type="entry name" value="RHS_repeat"/>
    <property type="match status" value="2"/>
</dbReference>
<keyword evidence="1" id="KW-0677">Repeat</keyword>
<dbReference type="SUPFAM" id="SSF52980">
    <property type="entry name" value="Restriction endonuclease-like"/>
    <property type="match status" value="1"/>
</dbReference>
<feature type="compositionally biased region" description="Basic and acidic residues" evidence="2">
    <location>
        <begin position="942"/>
        <end position="952"/>
    </location>
</feature>
<dbReference type="InterPro" id="IPR031325">
    <property type="entry name" value="RHS_repeat"/>
</dbReference>
<dbReference type="Pfam" id="PF25023">
    <property type="entry name" value="TEN_YD-shell"/>
    <property type="match status" value="1"/>
</dbReference>
<evidence type="ECO:0000259" key="3">
    <source>
        <dbReference type="Pfam" id="PF25023"/>
    </source>
</evidence>
<dbReference type="InterPro" id="IPR006530">
    <property type="entry name" value="YD"/>
</dbReference>
<organism evidence="4 5">
    <name type="scientific">Chelatococcus asaccharovorans</name>
    <dbReference type="NCBI Taxonomy" id="28210"/>
    <lineage>
        <taxon>Bacteria</taxon>
        <taxon>Pseudomonadati</taxon>
        <taxon>Pseudomonadota</taxon>
        <taxon>Alphaproteobacteria</taxon>
        <taxon>Hyphomicrobiales</taxon>
        <taxon>Chelatococcaceae</taxon>
        <taxon>Chelatococcus</taxon>
    </lineage>
</organism>
<evidence type="ECO:0000256" key="1">
    <source>
        <dbReference type="ARBA" id="ARBA00022737"/>
    </source>
</evidence>
<dbReference type="NCBIfam" id="TIGR01643">
    <property type="entry name" value="YD_repeat_2x"/>
    <property type="match status" value="3"/>
</dbReference>
<evidence type="ECO:0000313" key="4">
    <source>
        <dbReference type="EMBL" id="PXW60017.1"/>
    </source>
</evidence>
<dbReference type="InterPro" id="IPR022385">
    <property type="entry name" value="Rhs_assc_core"/>
</dbReference>
<name>A0A2V3U885_9HYPH</name>
<comment type="caution">
    <text evidence="4">The sequence shown here is derived from an EMBL/GenBank/DDBJ whole genome shotgun (WGS) entry which is preliminary data.</text>
</comment>
<feature type="region of interest" description="Disordered" evidence="2">
    <location>
        <begin position="942"/>
        <end position="972"/>
    </location>
</feature>
<feature type="domain" description="Teneurin-like YD-shell" evidence="3">
    <location>
        <begin position="652"/>
        <end position="747"/>
    </location>
</feature>
<dbReference type="AlphaFoldDB" id="A0A2V3U885"/>
<dbReference type="InterPro" id="IPR050708">
    <property type="entry name" value="T6SS_VgrG/RHS"/>
</dbReference>
<dbReference type="InterPro" id="IPR056823">
    <property type="entry name" value="TEN-like_YD-shell"/>
</dbReference>
<reference evidence="4 5" key="1">
    <citation type="submission" date="2018-05" db="EMBL/GenBank/DDBJ databases">
        <title>Genomic Encyclopedia of Type Strains, Phase IV (KMG-IV): sequencing the most valuable type-strain genomes for metagenomic binning, comparative biology and taxonomic classification.</title>
        <authorList>
            <person name="Goeker M."/>
        </authorList>
    </citation>
    <scope>NUCLEOTIDE SEQUENCE [LARGE SCALE GENOMIC DNA]</scope>
    <source>
        <strain evidence="4 5">DSM 6462</strain>
    </source>
</reference>
<evidence type="ECO:0000256" key="2">
    <source>
        <dbReference type="SAM" id="MobiDB-lite"/>
    </source>
</evidence>
<evidence type="ECO:0000313" key="5">
    <source>
        <dbReference type="Proteomes" id="UP000248021"/>
    </source>
</evidence>
<dbReference type="InterPro" id="IPR011335">
    <property type="entry name" value="Restrct_endonuc-II-like"/>
</dbReference>
<gene>
    <name evidence="4" type="ORF">C7450_10467</name>
</gene>
<keyword evidence="5" id="KW-1185">Reference proteome</keyword>
<sequence>MTYDQWGNLTAQVDPVGNRFEYTYDGTYHIFPIKTRNPLYFAPVIDTRQETTATYDTLCGLPATTTDIDSLVTTYGYDALCRPTSVVKPGGDYTLTTYTEIGNPQTQAVTTLTPPATGSQQVWTSRFFDGMGRTYATTMDGLIVEGLAFNPRGLVRQREAPHYSGQPAYPTNLTYDALDRLVLTTNPDNSTVTTSYQASPDAFDQTTVVDELGRTTITHHDPYGNTVFLDRFNAGVRNRMSMQYDAVDRLFRVTDQPGNLWVYGYNSLSNRVSALDPNLGQWWYAYDLAGNLTWVTDAKGQHTTYTYDGLKRVKTKTLLATTPQATTTTSTYDETRPGYANGGKLTTVTDAAGTIQYDYDANGRPVKTSWQVDGTTYALTATLDIGGYVRGKTYPDGDQIGTPGQPWTYDIYGSLKTIPGLVSTIDYNARRQTTAITYANGVSTSFVYNDARGWLNSYTTTKGPSVYLGGHYSRAATGRINSVTASPGSPADGWQYGYDDLDQLLTATHLDFPGLLSQNFTYDAAFNMTSNSQLGTYTYPAPGQPRPHTPTQVGASAYSYDANGNLLAGSNRSYSWDGDNRPATVTMVTGITTAMTYGPDGSRLKKVANTGPNRTPQTTLYLGPEIERGPDGVWQKYPYPDINKRGTAATFLHRDHLATVRSITDAAGAEVLHRYYRPYGQIPITTSTFKEAKAFIGERQDSETGLLYLNARFYDPALGRFISPDWYLPTDPGVGTNRYAYAFNDPINKSDPNGHIWQAPARGALIGAASSYAVQEAEIALGLRTEINYNAIAYEALIGAVTLGLAGREKEVDLAVHMFSRALGRALFSESRTRFDENRAIGKAGEQLVGQDLKGRGYEVFAQVGLRSKDAFAIFDFVAVKDDVITAIEVKTGDAILSKGQEAIRDAFKAGYDVVVAPTSKNAPTLRGRSVGAVQENRLSREDVLGKARGVDPFEAAQDETNPDDENSAEFQ</sequence>
<protein>
    <submittedName>
        <fullName evidence="4">RHS repeat-associated protein</fullName>
    </submittedName>
</protein>
<dbReference type="EMBL" id="QJJK01000004">
    <property type="protein sequence ID" value="PXW60017.1"/>
    <property type="molecule type" value="Genomic_DNA"/>
</dbReference>
<dbReference type="PANTHER" id="PTHR32305">
    <property type="match status" value="1"/>
</dbReference>
<dbReference type="Proteomes" id="UP000248021">
    <property type="component" value="Unassembled WGS sequence"/>
</dbReference>
<dbReference type="NCBIfam" id="TIGR03696">
    <property type="entry name" value="Rhs_assc_core"/>
    <property type="match status" value="1"/>
</dbReference>
<dbReference type="RefSeq" id="WP_110374373.1">
    <property type="nucleotide sequence ID" value="NZ_JAHBRY010000001.1"/>
</dbReference>
<accession>A0A2V3U885</accession>
<dbReference type="Gene3D" id="2.180.10.10">
    <property type="entry name" value="RHS repeat-associated core"/>
    <property type="match status" value="2"/>
</dbReference>